<evidence type="ECO:0000256" key="2">
    <source>
        <dbReference type="ARBA" id="ARBA00022603"/>
    </source>
</evidence>
<keyword evidence="11" id="KW-1185">Reference proteome</keyword>
<dbReference type="InterPro" id="IPR046816">
    <property type="entry name" value="MmeI_Mtase"/>
</dbReference>
<evidence type="ECO:0000259" key="8">
    <source>
        <dbReference type="Pfam" id="PF20467"/>
    </source>
</evidence>
<gene>
    <name evidence="10" type="ORF">MA47_04900</name>
</gene>
<dbReference type="RefSeq" id="WP_035113707.1">
    <property type="nucleotide sequence ID" value="NZ_CP047046.1"/>
</dbReference>
<dbReference type="Proteomes" id="UP000030145">
    <property type="component" value="Unassembled WGS sequence"/>
</dbReference>
<feature type="domain" description="MmeI-like target recognition" evidence="7">
    <location>
        <begin position="606"/>
        <end position="811"/>
    </location>
</feature>
<proteinExistence type="predicted"/>
<dbReference type="GO" id="GO:0032259">
    <property type="term" value="P:methylation"/>
    <property type="evidence" value="ECO:0007669"/>
    <property type="project" value="UniProtKB-KW"/>
</dbReference>
<dbReference type="Pfam" id="PF20473">
    <property type="entry name" value="MmeI_Mtase"/>
    <property type="match status" value="1"/>
</dbReference>
<dbReference type="Pfam" id="PF20466">
    <property type="entry name" value="MmeI_TRD"/>
    <property type="match status" value="1"/>
</dbReference>
<organism evidence="10 11">
    <name type="scientific">Corynebacterium auriscanis</name>
    <dbReference type="NCBI Taxonomy" id="99807"/>
    <lineage>
        <taxon>Bacteria</taxon>
        <taxon>Bacillati</taxon>
        <taxon>Actinomycetota</taxon>
        <taxon>Actinomycetes</taxon>
        <taxon>Mycobacteriales</taxon>
        <taxon>Corynebacteriaceae</taxon>
        <taxon>Corynebacterium</taxon>
    </lineage>
</organism>
<dbReference type="GO" id="GO:0009007">
    <property type="term" value="F:site-specific DNA-methyltransferase (adenine-specific) activity"/>
    <property type="evidence" value="ECO:0007669"/>
    <property type="project" value="UniProtKB-EC"/>
</dbReference>
<name>A0A0A2DID5_9CORY</name>
<keyword evidence="3 10" id="KW-0808">Transferase</keyword>
<dbReference type="EC" id="2.1.1.72" evidence="1"/>
<dbReference type="REBASE" id="165549">
    <property type="entry name" value="Cau106629ORF4900P"/>
</dbReference>
<dbReference type="InterPro" id="IPR029063">
    <property type="entry name" value="SAM-dependent_MTases_sf"/>
</dbReference>
<keyword evidence="2 10" id="KW-0489">Methyltransferase</keyword>
<dbReference type="SUPFAM" id="SSF53335">
    <property type="entry name" value="S-adenosyl-L-methionine-dependent methyltransferases"/>
    <property type="match status" value="1"/>
</dbReference>
<feature type="domain" description="MmeI-like C-terminal" evidence="8">
    <location>
        <begin position="813"/>
        <end position="889"/>
    </location>
</feature>
<dbReference type="Pfam" id="PF20464">
    <property type="entry name" value="MmeI_N"/>
    <property type="match status" value="1"/>
</dbReference>
<dbReference type="EMBL" id="JRVJ01000004">
    <property type="protein sequence ID" value="KGM18930.1"/>
    <property type="molecule type" value="Genomic_DNA"/>
</dbReference>
<dbReference type="Gene3D" id="3.40.50.150">
    <property type="entry name" value="Vaccinia Virus protein VP39"/>
    <property type="match status" value="1"/>
</dbReference>
<dbReference type="GeneID" id="300553547"/>
<evidence type="ECO:0000259" key="6">
    <source>
        <dbReference type="Pfam" id="PF20465"/>
    </source>
</evidence>
<evidence type="ECO:0000256" key="1">
    <source>
        <dbReference type="ARBA" id="ARBA00011900"/>
    </source>
</evidence>
<feature type="domain" description="MmeI-like helicase spacer" evidence="6">
    <location>
        <begin position="175"/>
        <end position="250"/>
    </location>
</feature>
<dbReference type="PANTHER" id="PTHR33841:SF1">
    <property type="entry name" value="DNA METHYLTRANSFERASE A"/>
    <property type="match status" value="1"/>
</dbReference>
<dbReference type="InterPro" id="IPR046817">
    <property type="entry name" value="MmeI_N"/>
</dbReference>
<evidence type="ECO:0000256" key="4">
    <source>
        <dbReference type="ARBA" id="ARBA00047942"/>
    </source>
</evidence>
<dbReference type="Pfam" id="PF20465">
    <property type="entry name" value="MmeI_hel"/>
    <property type="match status" value="1"/>
</dbReference>
<comment type="caution">
    <text evidence="10">The sequence shown here is derived from an EMBL/GenBank/DDBJ whole genome shotgun (WGS) entry which is preliminary data.</text>
</comment>
<evidence type="ECO:0000259" key="7">
    <source>
        <dbReference type="Pfam" id="PF20466"/>
    </source>
</evidence>
<dbReference type="InterPro" id="IPR046820">
    <property type="entry name" value="MmeI_TRD"/>
</dbReference>
<protein>
    <recommendedName>
        <fullName evidence="1">site-specific DNA-methyltransferase (adenine-specific)</fullName>
        <ecNumber evidence="1">2.1.1.72</ecNumber>
    </recommendedName>
</protein>
<dbReference type="InterPro" id="IPR046819">
    <property type="entry name" value="MmeI_hel"/>
</dbReference>
<dbReference type="PANTHER" id="PTHR33841">
    <property type="entry name" value="DNA METHYLTRANSFERASE YEEA-RELATED"/>
    <property type="match status" value="1"/>
</dbReference>
<evidence type="ECO:0000256" key="3">
    <source>
        <dbReference type="ARBA" id="ARBA00022679"/>
    </source>
</evidence>
<evidence type="ECO:0000259" key="9">
    <source>
        <dbReference type="Pfam" id="PF20473"/>
    </source>
</evidence>
<evidence type="ECO:0000313" key="10">
    <source>
        <dbReference type="EMBL" id="KGM18930.1"/>
    </source>
</evidence>
<evidence type="ECO:0000313" key="11">
    <source>
        <dbReference type="Proteomes" id="UP000030145"/>
    </source>
</evidence>
<accession>A0A0A2DID5</accession>
<feature type="domain" description="MmeI-like DNA-methyltransferase" evidence="9">
    <location>
        <begin position="328"/>
        <end position="589"/>
    </location>
</feature>
<reference evidence="10 11" key="1">
    <citation type="submission" date="2014-10" db="EMBL/GenBank/DDBJ databases">
        <title>Whole Genome sequence of Corynebacterium auriscanis strain CIP 106629.</title>
        <authorList>
            <person name="Hassan S.S."/>
            <person name="Jamal S.B."/>
            <person name="Tiwari S."/>
            <person name="Oliveira L.D.C."/>
            <person name="Souza F."/>
            <person name="Mariano D.C."/>
            <person name="Almeida S."/>
            <person name="Dorella F."/>
            <person name="Pereira F."/>
            <person name="Carvalho A."/>
            <person name="Leal C.A."/>
            <person name="Soares S.D.C."/>
            <person name="Figueiredo H.C."/>
            <person name="Silva A."/>
            <person name="Azevedo V.A."/>
        </authorList>
    </citation>
    <scope>NUCLEOTIDE SEQUENCE [LARGE SCALE GENOMIC DNA]</scope>
    <source>
        <strain evidence="10 11">CIP 106629</strain>
    </source>
</reference>
<dbReference type="AlphaFoldDB" id="A0A0A2DID5"/>
<sequence length="906" mass="103331">MARLSLKAIEERVKPLAGREVYDRDFFFDLLLAYGRSKGNVTRLRNGSLNVADDPQREVAQKNVIYFRETKGDLLEELDDLRHSPTAVRFRPRFVIVTDYQDLIAYDWKTAENRTFPLREIDQHFTFFLPWAGMEKAQYTAESHADVRAAEKMGKLFDELASANPGLLDDPKNRHGLNVFFTRLLFCYFAEDTGIFTENQFTNAVGSHTLDDGSDTAGFIRELFAALDEAEPAKKPAHLRGFPYVNGRLFHSNAALTVPRFSAKAREMLIGLGKQIWLDINPDIFGSMFQAIVTPGKRSNLGQHYTSVPNILKTIEPLFLDELKEEFEAAFDNSRKLAKLLDRIARIKIFDPACGSGNFLVIAYKELRRLEHAILQRQTELGKNDVLFNESRINIENFYGIEIDDFAVEVAILSMWIAKHQMNREFREQFGIAIPLIPLKETGQIRAGNAARIEWNEVCPNNGTDEIYLIGNPPYAGSKKQKPEQKEDYSFVFGDRPFNKNLDYIALWFIKGTDYIAGTDAQLAFVSTNSVVQGEHVGLMFPMIFDSGVEIGFAYNSFKWENNAKNNAGVTVVVIGLRSESSAPKYLYQDGIRNKVQHLNGYLADAKNLFISRRPKKPLSLGFPAMQFGNMPMDGGNLLLTTQERDELVANSTDADRYLKRLLGSQEFIRGIDRFCIWVRPDQVKDAEMIPVLAERFIRVFNMRSGSRDAGTRRKAGTPWSFREQKGGTSDSIIVPSVSSERRDYIPMGFLSPDTVISNAAYAVYDAEPWLFGLLTSRMHMVWARAVGGKMKTDYRYSNTIVYNNFPVRELSEEEKQKLAQLALRVLDVREYHCEKTLAQLYDPEQMPANLRAAHEDIDRFVDRLYSERPYETDEDRLSDLFAKYEEMIAAEEAAKPAKRSRKAKK</sequence>
<evidence type="ECO:0000259" key="5">
    <source>
        <dbReference type="Pfam" id="PF20464"/>
    </source>
</evidence>
<dbReference type="InterPro" id="IPR050953">
    <property type="entry name" value="N4_N6_ade-DNA_methylase"/>
</dbReference>
<dbReference type="InterPro" id="IPR046818">
    <property type="entry name" value="MmeI_C"/>
</dbReference>
<comment type="catalytic activity">
    <reaction evidence="4">
        <text>a 2'-deoxyadenosine in DNA + S-adenosyl-L-methionine = an N(6)-methyl-2'-deoxyadenosine in DNA + S-adenosyl-L-homocysteine + H(+)</text>
        <dbReference type="Rhea" id="RHEA:15197"/>
        <dbReference type="Rhea" id="RHEA-COMP:12418"/>
        <dbReference type="Rhea" id="RHEA-COMP:12419"/>
        <dbReference type="ChEBI" id="CHEBI:15378"/>
        <dbReference type="ChEBI" id="CHEBI:57856"/>
        <dbReference type="ChEBI" id="CHEBI:59789"/>
        <dbReference type="ChEBI" id="CHEBI:90615"/>
        <dbReference type="ChEBI" id="CHEBI:90616"/>
        <dbReference type="EC" id="2.1.1.72"/>
    </reaction>
</comment>
<feature type="domain" description="MmeI-like N-terminal" evidence="5">
    <location>
        <begin position="7"/>
        <end position="161"/>
    </location>
</feature>
<dbReference type="Pfam" id="PF20467">
    <property type="entry name" value="MmeI_C"/>
    <property type="match status" value="1"/>
</dbReference>